<proteinExistence type="predicted"/>
<dbReference type="SUPFAM" id="SSF56601">
    <property type="entry name" value="beta-lactamase/transpeptidase-like"/>
    <property type="match status" value="1"/>
</dbReference>
<keyword evidence="7" id="KW-0472">Membrane</keyword>
<keyword evidence="3" id="KW-0328">Glycosyltransferase</keyword>
<dbReference type="AlphaFoldDB" id="A0A382KVK7"/>
<keyword evidence="4" id="KW-0808">Transferase</keyword>
<dbReference type="InterPro" id="IPR050396">
    <property type="entry name" value="Glycosyltr_51/Transpeptidase"/>
</dbReference>
<evidence type="ECO:0000256" key="6">
    <source>
        <dbReference type="ARBA" id="ARBA00022984"/>
    </source>
</evidence>
<evidence type="ECO:0000256" key="5">
    <source>
        <dbReference type="ARBA" id="ARBA00022960"/>
    </source>
</evidence>
<dbReference type="InterPro" id="IPR001460">
    <property type="entry name" value="PCN-bd_Tpept"/>
</dbReference>
<dbReference type="GO" id="GO:0009252">
    <property type="term" value="P:peptidoglycan biosynthetic process"/>
    <property type="evidence" value="ECO:0007669"/>
    <property type="project" value="UniProtKB-KW"/>
</dbReference>
<dbReference type="Gene3D" id="3.40.710.10">
    <property type="entry name" value="DD-peptidase/beta-lactamase superfamily"/>
    <property type="match status" value="1"/>
</dbReference>
<dbReference type="InterPro" id="IPR012338">
    <property type="entry name" value="Beta-lactam/transpept-like"/>
</dbReference>
<gene>
    <name evidence="12" type="ORF">METZ01_LOCUS279535</name>
</gene>
<evidence type="ECO:0000256" key="7">
    <source>
        <dbReference type="ARBA" id="ARBA00023136"/>
    </source>
</evidence>
<dbReference type="GO" id="GO:0030288">
    <property type="term" value="C:outer membrane-bounded periplasmic space"/>
    <property type="evidence" value="ECO:0007669"/>
    <property type="project" value="TreeGrafter"/>
</dbReference>
<dbReference type="EC" id="2.4.99.28" evidence="9"/>
<accession>A0A382KVK7</accession>
<dbReference type="GO" id="GO:0071555">
    <property type="term" value="P:cell wall organization"/>
    <property type="evidence" value="ECO:0007669"/>
    <property type="project" value="UniProtKB-KW"/>
</dbReference>
<evidence type="ECO:0000259" key="11">
    <source>
        <dbReference type="Pfam" id="PF00905"/>
    </source>
</evidence>
<protein>
    <recommendedName>
        <fullName evidence="9">peptidoglycan glycosyltransferase</fullName>
        <ecNumber evidence="9">2.4.99.28</ecNumber>
    </recommendedName>
</protein>
<evidence type="ECO:0000256" key="3">
    <source>
        <dbReference type="ARBA" id="ARBA00022676"/>
    </source>
</evidence>
<comment type="catalytic activity">
    <reaction evidence="10">
        <text>[GlcNAc-(1-&gt;4)-Mur2Ac(oyl-L-Ala-gamma-D-Glu-L-Lys-D-Ala-D-Ala)](n)-di-trans,octa-cis-undecaprenyl diphosphate + beta-D-GlcNAc-(1-&gt;4)-Mur2Ac(oyl-L-Ala-gamma-D-Glu-L-Lys-D-Ala-D-Ala)-di-trans,octa-cis-undecaprenyl diphosphate = [GlcNAc-(1-&gt;4)-Mur2Ac(oyl-L-Ala-gamma-D-Glu-L-Lys-D-Ala-D-Ala)](n+1)-di-trans,octa-cis-undecaprenyl diphosphate + di-trans,octa-cis-undecaprenyl diphosphate + H(+)</text>
        <dbReference type="Rhea" id="RHEA:23708"/>
        <dbReference type="Rhea" id="RHEA-COMP:9602"/>
        <dbReference type="Rhea" id="RHEA-COMP:9603"/>
        <dbReference type="ChEBI" id="CHEBI:15378"/>
        <dbReference type="ChEBI" id="CHEBI:58405"/>
        <dbReference type="ChEBI" id="CHEBI:60033"/>
        <dbReference type="ChEBI" id="CHEBI:78435"/>
        <dbReference type="EC" id="2.4.99.28"/>
    </reaction>
</comment>
<keyword evidence="2" id="KW-1003">Cell membrane</keyword>
<evidence type="ECO:0000256" key="10">
    <source>
        <dbReference type="ARBA" id="ARBA00049902"/>
    </source>
</evidence>
<feature type="non-terminal residue" evidence="12">
    <location>
        <position position="1"/>
    </location>
</feature>
<evidence type="ECO:0000256" key="9">
    <source>
        <dbReference type="ARBA" id="ARBA00044770"/>
    </source>
</evidence>
<sequence>VDRQASNVAVVVQNPGTGEILSMLGSYDYWNRDIDGSYNVATSGLRQPGSTIKPFTYLTAFSQGYTPASMVLDVRTAFPLDSGVSYVPENYDRSFRGPVSFRTALSQSLNVPAVKVMTMVGVENVLRTAHKLGINSLDGDTENYGPALTLGGGEVSLMDLTYAYSVFANNGIMAGKAAHGSHIRTGFRSLDPVVILNIKDRDGSVLTYCGNDGESPCEFIGPDTRPVLSPELAYLMNHVLSDERSRIPAFGHPNSLELGRPAAAKTGTTNNYVDSWTVGYTPHLVAGVWIGNNDSTGMLEVTGSNGAAPIWHAVMTYGVRAMSLAPIGWDRPVGIKETKVCYPSGLLPTDDCQEIVREVFVMGTEPVSLDDIWQSFKINRDTGKLATVYTPPELIEDRIFQILPSGAADWVANE</sequence>
<dbReference type="GO" id="GO:0008955">
    <property type="term" value="F:peptidoglycan glycosyltransferase activity"/>
    <property type="evidence" value="ECO:0007669"/>
    <property type="project" value="UniProtKB-EC"/>
</dbReference>
<feature type="domain" description="Penicillin-binding protein transpeptidase" evidence="11">
    <location>
        <begin position="9"/>
        <end position="173"/>
    </location>
</feature>
<evidence type="ECO:0000256" key="4">
    <source>
        <dbReference type="ARBA" id="ARBA00022679"/>
    </source>
</evidence>
<keyword evidence="6" id="KW-0573">Peptidoglycan synthesis</keyword>
<evidence type="ECO:0000313" key="12">
    <source>
        <dbReference type="EMBL" id="SVC26681.1"/>
    </source>
</evidence>
<feature type="non-terminal residue" evidence="12">
    <location>
        <position position="414"/>
    </location>
</feature>
<organism evidence="12">
    <name type="scientific">marine metagenome</name>
    <dbReference type="NCBI Taxonomy" id="408172"/>
    <lineage>
        <taxon>unclassified sequences</taxon>
        <taxon>metagenomes</taxon>
        <taxon>ecological metagenomes</taxon>
    </lineage>
</organism>
<keyword evidence="5" id="KW-0133">Cell shape</keyword>
<dbReference type="PANTHER" id="PTHR32282:SF11">
    <property type="entry name" value="PENICILLIN-BINDING PROTEIN 1B"/>
    <property type="match status" value="1"/>
</dbReference>
<evidence type="ECO:0000256" key="1">
    <source>
        <dbReference type="ARBA" id="ARBA00004370"/>
    </source>
</evidence>
<dbReference type="EMBL" id="UINC01082159">
    <property type="protein sequence ID" value="SVC26681.1"/>
    <property type="molecule type" value="Genomic_DNA"/>
</dbReference>
<evidence type="ECO:0000256" key="8">
    <source>
        <dbReference type="ARBA" id="ARBA00023316"/>
    </source>
</evidence>
<comment type="subcellular location">
    <subcellularLocation>
        <location evidence="1">Membrane</location>
    </subcellularLocation>
</comment>
<dbReference type="GO" id="GO:0008658">
    <property type="term" value="F:penicillin binding"/>
    <property type="evidence" value="ECO:0007669"/>
    <property type="project" value="InterPro"/>
</dbReference>
<name>A0A382KVK7_9ZZZZ</name>
<dbReference type="Pfam" id="PF00905">
    <property type="entry name" value="Transpeptidase"/>
    <property type="match status" value="1"/>
</dbReference>
<dbReference type="GO" id="GO:0008360">
    <property type="term" value="P:regulation of cell shape"/>
    <property type="evidence" value="ECO:0007669"/>
    <property type="project" value="UniProtKB-KW"/>
</dbReference>
<evidence type="ECO:0000256" key="2">
    <source>
        <dbReference type="ARBA" id="ARBA00022475"/>
    </source>
</evidence>
<dbReference type="PANTHER" id="PTHR32282">
    <property type="entry name" value="BINDING PROTEIN TRANSPEPTIDASE, PUTATIVE-RELATED"/>
    <property type="match status" value="1"/>
</dbReference>
<keyword evidence="8" id="KW-0961">Cell wall biogenesis/degradation</keyword>
<reference evidence="12" key="1">
    <citation type="submission" date="2018-05" db="EMBL/GenBank/DDBJ databases">
        <authorList>
            <person name="Lanie J.A."/>
            <person name="Ng W.-L."/>
            <person name="Kazmierczak K.M."/>
            <person name="Andrzejewski T.M."/>
            <person name="Davidsen T.M."/>
            <person name="Wayne K.J."/>
            <person name="Tettelin H."/>
            <person name="Glass J.I."/>
            <person name="Rusch D."/>
            <person name="Podicherti R."/>
            <person name="Tsui H.-C.T."/>
            <person name="Winkler M.E."/>
        </authorList>
    </citation>
    <scope>NUCLEOTIDE SEQUENCE</scope>
</reference>
<dbReference type="GO" id="GO:0016020">
    <property type="term" value="C:membrane"/>
    <property type="evidence" value="ECO:0007669"/>
    <property type="project" value="UniProtKB-SubCell"/>
</dbReference>